<dbReference type="EMBL" id="CADCXU010023332">
    <property type="protein sequence ID" value="CAB0010830.1"/>
    <property type="molecule type" value="Genomic_DNA"/>
</dbReference>
<name>A0A6H5H5T2_9HEMI</name>
<dbReference type="Proteomes" id="UP000479000">
    <property type="component" value="Unassembled WGS sequence"/>
</dbReference>
<dbReference type="AlphaFoldDB" id="A0A6H5H5T2"/>
<keyword evidence="3" id="KW-1185">Reference proteome</keyword>
<feature type="compositionally biased region" description="Basic and acidic residues" evidence="1">
    <location>
        <begin position="150"/>
        <end position="163"/>
    </location>
</feature>
<protein>
    <submittedName>
        <fullName evidence="2">Uncharacterized protein</fullName>
    </submittedName>
</protein>
<reference evidence="2 3" key="1">
    <citation type="submission" date="2020-02" db="EMBL/GenBank/DDBJ databases">
        <authorList>
            <person name="Ferguson B K."/>
        </authorList>
    </citation>
    <scope>NUCLEOTIDE SEQUENCE [LARGE SCALE GENOMIC DNA]</scope>
</reference>
<feature type="compositionally biased region" description="Acidic residues" evidence="1">
    <location>
        <begin position="213"/>
        <end position="230"/>
    </location>
</feature>
<gene>
    <name evidence="2" type="ORF">NTEN_LOCUS15825</name>
</gene>
<proteinExistence type="predicted"/>
<evidence type="ECO:0000256" key="1">
    <source>
        <dbReference type="SAM" id="MobiDB-lite"/>
    </source>
</evidence>
<feature type="region of interest" description="Disordered" evidence="1">
    <location>
        <begin position="1"/>
        <end position="250"/>
    </location>
</feature>
<feature type="compositionally biased region" description="Low complexity" evidence="1">
    <location>
        <begin position="109"/>
        <end position="124"/>
    </location>
</feature>
<accession>A0A6H5H5T2</accession>
<sequence length="304" mass="32631">MKHEIERELADAGASLQESMAADSMDGQNAAEIMITPPATGNTEVSMDVEPMEDTASLGATADEAATEAADQENSSVEESTTEEQRSASVVGLAGSFGKPATPYPQADTCETPSTPPEESTIPEQIASEPEPAGESTISEPEVEPSPADTAERETPEEPAPEKTEEDPEEPTEEKTEPNEDENNDIDENKPDGNDTPDASGGQQDTGPSGGGDTEDNAENAEEEKEESEDEKEKSENEANEEHDRISVDRLSISDNQRVLIEAQDLAGNGSLKTEKRKICPYSIQVHERNVDLRLLSTCTVINE</sequence>
<feature type="compositionally biased region" description="Basic and acidic residues" evidence="1">
    <location>
        <begin position="1"/>
        <end position="10"/>
    </location>
</feature>
<evidence type="ECO:0000313" key="3">
    <source>
        <dbReference type="Proteomes" id="UP000479000"/>
    </source>
</evidence>
<feature type="compositionally biased region" description="Low complexity" evidence="1">
    <location>
        <begin position="60"/>
        <end position="79"/>
    </location>
</feature>
<evidence type="ECO:0000313" key="2">
    <source>
        <dbReference type="EMBL" id="CAB0010830.1"/>
    </source>
</evidence>
<feature type="compositionally biased region" description="Basic and acidic residues" evidence="1">
    <location>
        <begin position="231"/>
        <end position="248"/>
    </location>
</feature>
<organism evidence="2 3">
    <name type="scientific">Nesidiocoris tenuis</name>
    <dbReference type="NCBI Taxonomy" id="355587"/>
    <lineage>
        <taxon>Eukaryota</taxon>
        <taxon>Metazoa</taxon>
        <taxon>Ecdysozoa</taxon>
        <taxon>Arthropoda</taxon>
        <taxon>Hexapoda</taxon>
        <taxon>Insecta</taxon>
        <taxon>Pterygota</taxon>
        <taxon>Neoptera</taxon>
        <taxon>Paraneoptera</taxon>
        <taxon>Hemiptera</taxon>
        <taxon>Heteroptera</taxon>
        <taxon>Panheteroptera</taxon>
        <taxon>Cimicomorpha</taxon>
        <taxon>Miridae</taxon>
        <taxon>Dicyphina</taxon>
        <taxon>Nesidiocoris</taxon>
    </lineage>
</organism>